<dbReference type="InterPro" id="IPR004089">
    <property type="entry name" value="MCPsignal_dom"/>
</dbReference>
<dbReference type="OrthoDB" id="9806477at2"/>
<dbReference type="InterPro" id="IPR051310">
    <property type="entry name" value="MCP_chemotaxis"/>
</dbReference>
<dbReference type="GO" id="GO:0006935">
    <property type="term" value="P:chemotaxis"/>
    <property type="evidence" value="ECO:0007669"/>
    <property type="project" value="TreeGrafter"/>
</dbReference>
<feature type="transmembrane region" description="Helical" evidence="5">
    <location>
        <begin position="196"/>
        <end position="215"/>
    </location>
</feature>
<feature type="domain" description="Methyl-accepting transducer" evidence="6">
    <location>
        <begin position="277"/>
        <end position="506"/>
    </location>
</feature>
<dbReference type="PANTHER" id="PTHR43531">
    <property type="entry name" value="PROTEIN ICFG"/>
    <property type="match status" value="1"/>
</dbReference>
<keyword evidence="4" id="KW-0807">Transducer</keyword>
<comment type="subcellular location">
    <subcellularLocation>
        <location evidence="1">Membrane</location>
    </subcellularLocation>
</comment>
<dbReference type="SMART" id="SM00283">
    <property type="entry name" value="MA"/>
    <property type="match status" value="1"/>
</dbReference>
<organism evidence="7 8">
    <name type="scientific">Bordetella ansorpii</name>
    <dbReference type="NCBI Taxonomy" id="288768"/>
    <lineage>
        <taxon>Bacteria</taxon>
        <taxon>Pseudomonadati</taxon>
        <taxon>Pseudomonadota</taxon>
        <taxon>Betaproteobacteria</taxon>
        <taxon>Burkholderiales</taxon>
        <taxon>Alcaligenaceae</taxon>
        <taxon>Bordetella</taxon>
    </lineage>
</organism>
<dbReference type="EMBL" id="FKIF01000002">
    <property type="protein sequence ID" value="SAI66264.1"/>
    <property type="molecule type" value="Genomic_DNA"/>
</dbReference>
<gene>
    <name evidence="7" type="primary">trg_1</name>
    <name evidence="7" type="ORF">SAMEA3906486_00871</name>
</gene>
<evidence type="ECO:0000256" key="1">
    <source>
        <dbReference type="ARBA" id="ARBA00004370"/>
    </source>
</evidence>
<dbReference type="PANTHER" id="PTHR43531:SF14">
    <property type="entry name" value="METHYL-ACCEPTING CHEMOTAXIS PROTEIN I-RELATED"/>
    <property type="match status" value="1"/>
</dbReference>
<keyword evidence="8" id="KW-1185">Reference proteome</keyword>
<dbReference type="Pfam" id="PF12729">
    <property type="entry name" value="4HB_MCP_1"/>
    <property type="match status" value="1"/>
</dbReference>
<keyword evidence="2" id="KW-0488">Methylation</keyword>
<sequence>MSLAAMKVRSRLAIGFLSLILALVALGGISLYAMRALDRAIYDIVAVNSQQLQLAFTMRDTVQDRAIAVRNVALLTDPQAVAEEIARADRSSKAYFAAAERLDKMFTADPSTSEEEFRLIRDARQARVAAEPIYARAMEAGRQNDPAEAARILREELRAKQSAWMSSLSALAELESKLSTEAADQALATAQALRSGIVAIMVIGLLLGVAAAVLITRGILRQLGGEPADAQRLAGAIASGDLTTALTLDPRDTSSLMYSLEAMRGQLASTVGTIISAAESISTAAAQIAEGNADLSQRTEEQAASLEETAASIEELTSTVRMNQDNAAGGSELALDCSNLTAQAGQVVKQVVDSMASISSDAGRVGEIVAVIDSIAFQTNILALNAAVEAARAGEQGRGFAVVATEVRALAQRSAVAAKEIKGLVENSKEAVRGGTALVANAGGRMDEVLSAVAKLKEVTVEIATASREQTSGIEQVNVAVSQMDAMTQQNAALVEESAAAASAMSTQARELLRAVAAFKTARHAASASVPQAGRYDRLALAGPSL</sequence>
<evidence type="ECO:0000313" key="8">
    <source>
        <dbReference type="Proteomes" id="UP000076848"/>
    </source>
</evidence>
<dbReference type="PROSITE" id="PS50111">
    <property type="entry name" value="CHEMOTAXIS_TRANSDUC_2"/>
    <property type="match status" value="1"/>
</dbReference>
<dbReference type="AlphaFoldDB" id="A0A157S776"/>
<dbReference type="SUPFAM" id="SSF58104">
    <property type="entry name" value="Methyl-accepting chemotaxis protein (MCP) signaling domain"/>
    <property type="match status" value="1"/>
</dbReference>
<protein>
    <submittedName>
        <fullName evidence="7">Methyl-accepting chemotaxis protein</fullName>
    </submittedName>
</protein>
<dbReference type="Pfam" id="PF00015">
    <property type="entry name" value="MCPsignal"/>
    <property type="match status" value="1"/>
</dbReference>
<evidence type="ECO:0000256" key="2">
    <source>
        <dbReference type="ARBA" id="ARBA00022481"/>
    </source>
</evidence>
<comment type="similarity">
    <text evidence="3">Belongs to the methyl-accepting chemotaxis (MCP) protein family.</text>
</comment>
<keyword evidence="5" id="KW-1133">Transmembrane helix</keyword>
<evidence type="ECO:0000256" key="4">
    <source>
        <dbReference type="PROSITE-ProRule" id="PRU00284"/>
    </source>
</evidence>
<dbReference type="FunFam" id="1.10.287.950:FF:000001">
    <property type="entry name" value="Methyl-accepting chemotaxis sensory transducer"/>
    <property type="match status" value="1"/>
</dbReference>
<evidence type="ECO:0000256" key="5">
    <source>
        <dbReference type="SAM" id="Phobius"/>
    </source>
</evidence>
<dbReference type="Proteomes" id="UP000076848">
    <property type="component" value="Unassembled WGS sequence"/>
</dbReference>
<proteinExistence type="inferred from homology"/>
<dbReference type="GO" id="GO:0004888">
    <property type="term" value="F:transmembrane signaling receptor activity"/>
    <property type="evidence" value="ECO:0007669"/>
    <property type="project" value="TreeGrafter"/>
</dbReference>
<name>A0A157S776_9BORD</name>
<accession>A0A157S776</accession>
<dbReference type="InterPro" id="IPR047347">
    <property type="entry name" value="YvaQ-like_sensor"/>
</dbReference>
<keyword evidence="5" id="KW-0472">Membrane</keyword>
<dbReference type="InterPro" id="IPR024478">
    <property type="entry name" value="HlyB_4HB_MCP"/>
</dbReference>
<dbReference type="GO" id="GO:0007165">
    <property type="term" value="P:signal transduction"/>
    <property type="evidence" value="ECO:0007669"/>
    <property type="project" value="UniProtKB-KW"/>
</dbReference>
<dbReference type="Gene3D" id="1.10.287.950">
    <property type="entry name" value="Methyl-accepting chemotaxis protein"/>
    <property type="match status" value="1"/>
</dbReference>
<dbReference type="CDD" id="cd11386">
    <property type="entry name" value="MCP_signal"/>
    <property type="match status" value="1"/>
</dbReference>
<keyword evidence="5" id="KW-0812">Transmembrane</keyword>
<dbReference type="CDD" id="cd19411">
    <property type="entry name" value="MCP2201-like_sensor"/>
    <property type="match status" value="1"/>
</dbReference>
<reference evidence="7 8" key="1">
    <citation type="submission" date="2016-04" db="EMBL/GenBank/DDBJ databases">
        <authorList>
            <consortium name="Pathogen Informatics"/>
        </authorList>
    </citation>
    <scope>NUCLEOTIDE SEQUENCE [LARGE SCALE GENOMIC DNA]</scope>
    <source>
        <strain evidence="7 8">H050680373</strain>
    </source>
</reference>
<dbReference type="GO" id="GO:0005886">
    <property type="term" value="C:plasma membrane"/>
    <property type="evidence" value="ECO:0007669"/>
    <property type="project" value="TreeGrafter"/>
</dbReference>
<evidence type="ECO:0000259" key="6">
    <source>
        <dbReference type="PROSITE" id="PS50111"/>
    </source>
</evidence>
<evidence type="ECO:0000256" key="3">
    <source>
        <dbReference type="ARBA" id="ARBA00029447"/>
    </source>
</evidence>
<dbReference type="STRING" id="288768.SAMEA3906486_00871"/>
<evidence type="ECO:0000313" key="7">
    <source>
        <dbReference type="EMBL" id="SAI66264.1"/>
    </source>
</evidence>